<dbReference type="InterPro" id="IPR021772">
    <property type="entry name" value="WDR48/Bun107"/>
</dbReference>
<dbReference type="OrthoDB" id="2421129at2759"/>
<organism evidence="6 7">
    <name type="scientific">Capronia epimyces CBS 606.96</name>
    <dbReference type="NCBI Taxonomy" id="1182542"/>
    <lineage>
        <taxon>Eukaryota</taxon>
        <taxon>Fungi</taxon>
        <taxon>Dikarya</taxon>
        <taxon>Ascomycota</taxon>
        <taxon>Pezizomycotina</taxon>
        <taxon>Eurotiomycetes</taxon>
        <taxon>Chaetothyriomycetidae</taxon>
        <taxon>Chaetothyriales</taxon>
        <taxon>Herpotrichiellaceae</taxon>
        <taxon>Capronia</taxon>
    </lineage>
</organism>
<dbReference type="GeneID" id="19169155"/>
<feature type="repeat" description="WD" evidence="4">
    <location>
        <begin position="212"/>
        <end position="253"/>
    </location>
</feature>
<feature type="repeat" description="WD" evidence="4">
    <location>
        <begin position="79"/>
        <end position="110"/>
    </location>
</feature>
<comment type="similarity">
    <text evidence="1">Belongs to the WD repeat WDR48 family.</text>
</comment>
<evidence type="ECO:0000313" key="6">
    <source>
        <dbReference type="EMBL" id="EXJ84370.1"/>
    </source>
</evidence>
<feature type="compositionally biased region" description="Basic and acidic residues" evidence="5">
    <location>
        <begin position="749"/>
        <end position="762"/>
    </location>
</feature>
<proteinExistence type="inferred from homology"/>
<dbReference type="AlphaFoldDB" id="W9Y420"/>
<dbReference type="Pfam" id="PF00400">
    <property type="entry name" value="WD40"/>
    <property type="match status" value="4"/>
</dbReference>
<feature type="compositionally biased region" description="Polar residues" evidence="5">
    <location>
        <begin position="641"/>
        <end position="659"/>
    </location>
</feature>
<dbReference type="GO" id="GO:0043130">
    <property type="term" value="F:ubiquitin binding"/>
    <property type="evidence" value="ECO:0007669"/>
    <property type="project" value="TreeGrafter"/>
</dbReference>
<dbReference type="InterPro" id="IPR015943">
    <property type="entry name" value="WD40/YVTN_repeat-like_dom_sf"/>
</dbReference>
<name>W9Y420_9EURO</name>
<accession>W9Y420</accession>
<sequence length="1002" mass="109365">MAKKKRQRISYVLPLASTPGGHRLGVNGLAFDEERNILYTGGRDGVVCAWDLDLRAQKRNPYTDATKEKKSTVTFRKQVQAHTHWVNDIILVKNNLGLVSASSDVTVKLWRPHGHETAQAYTIGSHSDYIKCLAVPDRSSDWVASGGLDHKICLWDLSGAGKTLEINVSKAGDVVKGSVYALRARGSMLASGGPESVVRLWDVNSGKGITKLVGHTDNVRDILISDDGDTLLTASSDQTIKVWSIAAGRCIHTLTMHNDSVWCMYSNDPNLAVFYSGDKSGLVAKTDTRHAMEIDDGVSVAVCQEHDGISRVLPVGNSVWTATSSSSVNRWLDVDTELDIETPPTSPRQERRASLETRNHLSPDSSATPPPTSNGEGDKNKIPHNAVLRISNTALHPGRKNLGRLPNTSATNVRKASEAMITDDLSLVVPIRGQPAETIEGQNGLIKHVMLNDKKRILTLDTAGEVVLWDLLKCVQIKSFGRRHLDEVVPEVNTTESVANWCAVDTKTGKITVMLEENYCFDAEVYADELDLPNDLAFREDQRINLGKWVLRNLFSKLVDEEIARDEAHRRTIYIQPPPSSGLNRPGAPTSIMLPESVTSTPVVSPGSLTTPRAFNGHPHVPATPSLAIGAATPGFAPLSGTLTLPPTAEENTAQSNGAVPSVQPTPPATETLNDYFSSPTPIQNLSEASSESTKIPLTPGAVEGTALSIPTSPTEEKKKGLFGKKFPMTFPKKLSTRTSTEVKAPVATEEKSDTASFKSSEKEEKVIEDNFFGVIQKIRQEYEDHLDSKPDQPPPPGITPSLPIETPVLTPPPHTAIIIQEDNPESGGLADQYRGEIGDLGSEADTLEKIAPMWLGEMLLKNQIPYKDSVKVSFVLHPYENLLPSIASPDGNARLNANRMLRAKKIMAYIAERIEAPPDPDRPGADPESDALKPEEYLELYCQGQLVDPNTTLATLRVHVWRTGGDVVLYYRTNGRKELRLPHPSDVPTTEESEEHTGVVR</sequence>
<evidence type="ECO:0000313" key="7">
    <source>
        <dbReference type="Proteomes" id="UP000019478"/>
    </source>
</evidence>
<feature type="region of interest" description="Disordered" evidence="5">
    <location>
        <begin position="338"/>
        <end position="383"/>
    </location>
</feature>
<dbReference type="GO" id="GO:0000724">
    <property type="term" value="P:double-strand break repair via homologous recombination"/>
    <property type="evidence" value="ECO:0007669"/>
    <property type="project" value="TreeGrafter"/>
</dbReference>
<feature type="region of interest" description="Disordered" evidence="5">
    <location>
        <begin position="980"/>
        <end position="1002"/>
    </location>
</feature>
<feature type="repeat" description="WD" evidence="4">
    <location>
        <begin position="123"/>
        <end position="158"/>
    </location>
</feature>
<dbReference type="SMART" id="SM00320">
    <property type="entry name" value="WD40"/>
    <property type="match status" value="7"/>
</dbReference>
<dbReference type="PROSITE" id="PS50082">
    <property type="entry name" value="WD_REPEATS_2"/>
    <property type="match status" value="5"/>
</dbReference>
<dbReference type="InterPro" id="IPR001680">
    <property type="entry name" value="WD40_rpt"/>
</dbReference>
<evidence type="ECO:0000256" key="2">
    <source>
        <dbReference type="ARBA" id="ARBA00022574"/>
    </source>
</evidence>
<dbReference type="RefSeq" id="XP_007733355.1">
    <property type="nucleotide sequence ID" value="XM_007735165.1"/>
</dbReference>
<dbReference type="PANTHER" id="PTHR19862:SF14">
    <property type="entry name" value="WD REPEAT-CONTAINING PROTEIN 48"/>
    <property type="match status" value="1"/>
</dbReference>
<feature type="region of interest" description="Disordered" evidence="5">
    <location>
        <begin position="738"/>
        <end position="762"/>
    </location>
</feature>
<dbReference type="InterPro" id="IPR036322">
    <property type="entry name" value="WD40_repeat_dom_sf"/>
</dbReference>
<feature type="compositionally biased region" description="Polar residues" evidence="5">
    <location>
        <begin position="669"/>
        <end position="696"/>
    </location>
</feature>
<evidence type="ECO:0000256" key="4">
    <source>
        <dbReference type="PROSITE-ProRule" id="PRU00221"/>
    </source>
</evidence>
<dbReference type="InterPro" id="IPR051246">
    <property type="entry name" value="WDR48"/>
</dbReference>
<dbReference type="InterPro" id="IPR019775">
    <property type="entry name" value="WD40_repeat_CS"/>
</dbReference>
<dbReference type="Gene3D" id="2.130.10.10">
    <property type="entry name" value="YVTN repeat-like/Quinoprotein amine dehydrogenase"/>
    <property type="match status" value="2"/>
</dbReference>
<feature type="region of interest" description="Disordered" evidence="5">
    <location>
        <begin position="639"/>
        <end position="721"/>
    </location>
</feature>
<dbReference type="CDD" id="cd00200">
    <property type="entry name" value="WD40"/>
    <property type="match status" value="1"/>
</dbReference>
<dbReference type="CDD" id="cd17041">
    <property type="entry name" value="Ubl_WDR48"/>
    <property type="match status" value="1"/>
</dbReference>
<dbReference type="HOGENOM" id="CLU_002197_0_0_1"/>
<feature type="repeat" description="WD" evidence="4">
    <location>
        <begin position="186"/>
        <end position="211"/>
    </location>
</feature>
<evidence type="ECO:0000256" key="3">
    <source>
        <dbReference type="ARBA" id="ARBA00022737"/>
    </source>
</evidence>
<keyword evidence="3" id="KW-0677">Repeat</keyword>
<keyword evidence="7" id="KW-1185">Reference proteome</keyword>
<dbReference type="EMBL" id="AMGY01000004">
    <property type="protein sequence ID" value="EXJ84370.1"/>
    <property type="molecule type" value="Genomic_DNA"/>
</dbReference>
<gene>
    <name evidence="6" type="ORF">A1O3_05037</name>
</gene>
<dbReference type="eggNOG" id="KOG0308">
    <property type="taxonomic scope" value="Eukaryota"/>
</dbReference>
<feature type="repeat" description="WD" evidence="4">
    <location>
        <begin position="19"/>
        <end position="53"/>
    </location>
</feature>
<dbReference type="Pfam" id="PF11816">
    <property type="entry name" value="DUF3337"/>
    <property type="match status" value="1"/>
</dbReference>
<dbReference type="STRING" id="1182542.W9Y420"/>
<dbReference type="PANTHER" id="PTHR19862">
    <property type="entry name" value="WD REPEAT-CONTAINING PROTEIN 48"/>
    <property type="match status" value="1"/>
</dbReference>
<dbReference type="PROSITE" id="PS50294">
    <property type="entry name" value="WD_REPEATS_REGION"/>
    <property type="match status" value="2"/>
</dbReference>
<dbReference type="PROSITE" id="PS00678">
    <property type="entry name" value="WD_REPEATS_1"/>
    <property type="match status" value="2"/>
</dbReference>
<feature type="compositionally biased region" description="Basic and acidic residues" evidence="5">
    <location>
        <begin position="348"/>
        <end position="361"/>
    </location>
</feature>
<dbReference type="Proteomes" id="UP000019478">
    <property type="component" value="Unassembled WGS sequence"/>
</dbReference>
<comment type="caution">
    <text evidence="6">The sequence shown here is derived from an EMBL/GenBank/DDBJ whole genome shotgun (WGS) entry which is preliminary data.</text>
</comment>
<dbReference type="SUPFAM" id="SSF50978">
    <property type="entry name" value="WD40 repeat-like"/>
    <property type="match status" value="1"/>
</dbReference>
<dbReference type="PRINTS" id="PR00320">
    <property type="entry name" value="GPROTEINBRPT"/>
</dbReference>
<dbReference type="InterPro" id="IPR020472">
    <property type="entry name" value="WD40_PAC1"/>
</dbReference>
<evidence type="ECO:0000256" key="1">
    <source>
        <dbReference type="ARBA" id="ARBA00006917"/>
    </source>
</evidence>
<protein>
    <submittedName>
        <fullName evidence="6">Uncharacterized protein</fullName>
    </submittedName>
</protein>
<evidence type="ECO:0000256" key="5">
    <source>
        <dbReference type="SAM" id="MobiDB-lite"/>
    </source>
</evidence>
<keyword evidence="2 4" id="KW-0853">WD repeat</keyword>
<reference evidence="6 7" key="1">
    <citation type="submission" date="2013-03" db="EMBL/GenBank/DDBJ databases">
        <title>The Genome Sequence of Capronia epimyces CBS 606.96.</title>
        <authorList>
            <consortium name="The Broad Institute Genomics Platform"/>
            <person name="Cuomo C."/>
            <person name="de Hoog S."/>
            <person name="Gorbushina A."/>
            <person name="Walker B."/>
            <person name="Young S.K."/>
            <person name="Zeng Q."/>
            <person name="Gargeya S."/>
            <person name="Fitzgerald M."/>
            <person name="Haas B."/>
            <person name="Abouelleil A."/>
            <person name="Allen A.W."/>
            <person name="Alvarado L."/>
            <person name="Arachchi H.M."/>
            <person name="Berlin A.M."/>
            <person name="Chapman S.B."/>
            <person name="Gainer-Dewar J."/>
            <person name="Goldberg J."/>
            <person name="Griggs A."/>
            <person name="Gujja S."/>
            <person name="Hansen M."/>
            <person name="Howarth C."/>
            <person name="Imamovic A."/>
            <person name="Ireland A."/>
            <person name="Larimer J."/>
            <person name="McCowan C."/>
            <person name="Murphy C."/>
            <person name="Pearson M."/>
            <person name="Poon T.W."/>
            <person name="Priest M."/>
            <person name="Roberts A."/>
            <person name="Saif S."/>
            <person name="Shea T."/>
            <person name="Sisk P."/>
            <person name="Sykes S."/>
            <person name="Wortman J."/>
            <person name="Nusbaum C."/>
            <person name="Birren B."/>
        </authorList>
    </citation>
    <scope>NUCLEOTIDE SEQUENCE [LARGE SCALE GENOMIC DNA]</scope>
    <source>
        <strain evidence="6 7">CBS 606.96</strain>
    </source>
</reference>